<reference evidence="7" key="1">
    <citation type="submission" date="2018-12" db="EMBL/GenBank/DDBJ databases">
        <authorList>
            <person name="Syme R.A."/>
            <person name="Farfan-Caceres L."/>
            <person name="Lichtenzveig J."/>
        </authorList>
    </citation>
    <scope>NUCLEOTIDE SEQUENCE</scope>
    <source>
        <strain evidence="7">Al4</strain>
    </source>
</reference>
<dbReference type="InterPro" id="IPR006094">
    <property type="entry name" value="Oxid_FAD_bind_N"/>
</dbReference>
<name>A0A8H7J9J5_9PLEO</name>
<dbReference type="PANTHER" id="PTHR42973">
    <property type="entry name" value="BINDING OXIDOREDUCTASE, PUTATIVE (AFU_ORTHOLOGUE AFUA_1G17690)-RELATED"/>
    <property type="match status" value="1"/>
</dbReference>
<organism evidence="7 8">
    <name type="scientific">Ascochyta lentis</name>
    <dbReference type="NCBI Taxonomy" id="205686"/>
    <lineage>
        <taxon>Eukaryota</taxon>
        <taxon>Fungi</taxon>
        <taxon>Dikarya</taxon>
        <taxon>Ascomycota</taxon>
        <taxon>Pezizomycotina</taxon>
        <taxon>Dothideomycetes</taxon>
        <taxon>Pleosporomycetidae</taxon>
        <taxon>Pleosporales</taxon>
        <taxon>Pleosporineae</taxon>
        <taxon>Didymellaceae</taxon>
        <taxon>Ascochyta</taxon>
    </lineage>
</organism>
<sequence>MYLQQALSLLLLISGANGVSVERSPISSNCLHAVSITTTLNFSSATDFFNLQCNILENKFGPSNVHFYGNDNLTLWDAKQNDVQYACRFEPSNKSDVAAALGVLTETWCNFAVKCGGHSRDPNFSNSIGGVTIDLRRLNSVEVIRNGSAGKIGGGAVTAEVYSALDARNLSFVGGRIGSVGVGGFATGGGTSPLSSRHGWAVDNIYEYELVLPNTTIVNVNEHQHPDLYWALRGAGGGSFGIVTSFLVRTFPQGRLYAGRRSWHNNYTERVVNEVYDLYTGQDNNTRVSADFYYGYVQAEDTFTPAATLRYFEPIDNPPVFAPIDRIPATTSAGQISSLGNISGPGVVPANPPPMRHLFQTMTTFPSRVWLQKSLHIFREELEGIKRVAGLNPQIITYTIPSRAIRSMSDRGGNALGLTDVQGPLFITFLSSAWLRAEDDPLVGDFYDRVFARLEDASRSLDAYHPYKYIGYGRLGEDIFSSYGSDNRKKLLRVQQSVDPRGIFSSTGLCRGGFKVR</sequence>
<evidence type="ECO:0000256" key="4">
    <source>
        <dbReference type="ARBA" id="ARBA00023002"/>
    </source>
</evidence>
<proteinExistence type="inferred from homology"/>
<dbReference type="Gene3D" id="3.30.465.10">
    <property type="match status" value="1"/>
</dbReference>
<evidence type="ECO:0000313" key="7">
    <source>
        <dbReference type="EMBL" id="KAF9699020.1"/>
    </source>
</evidence>
<dbReference type="InterPro" id="IPR050416">
    <property type="entry name" value="FAD-linked_Oxidoreductase"/>
</dbReference>
<dbReference type="GO" id="GO:0071949">
    <property type="term" value="F:FAD binding"/>
    <property type="evidence" value="ECO:0007669"/>
    <property type="project" value="InterPro"/>
</dbReference>
<keyword evidence="5" id="KW-0732">Signal</keyword>
<evidence type="ECO:0000259" key="6">
    <source>
        <dbReference type="PROSITE" id="PS51387"/>
    </source>
</evidence>
<dbReference type="InterPro" id="IPR036318">
    <property type="entry name" value="FAD-bd_PCMH-like_sf"/>
</dbReference>
<dbReference type="InterPro" id="IPR016169">
    <property type="entry name" value="FAD-bd_PCMH_sub2"/>
</dbReference>
<feature type="domain" description="FAD-binding PCMH-type" evidence="6">
    <location>
        <begin position="81"/>
        <end position="253"/>
    </location>
</feature>
<protein>
    <recommendedName>
        <fullName evidence="6">FAD-binding PCMH-type domain-containing protein</fullName>
    </recommendedName>
</protein>
<dbReference type="PROSITE" id="PS51387">
    <property type="entry name" value="FAD_PCMH"/>
    <property type="match status" value="1"/>
</dbReference>
<evidence type="ECO:0000256" key="1">
    <source>
        <dbReference type="ARBA" id="ARBA00005466"/>
    </source>
</evidence>
<evidence type="ECO:0000256" key="5">
    <source>
        <dbReference type="SAM" id="SignalP"/>
    </source>
</evidence>
<dbReference type="Proteomes" id="UP000651452">
    <property type="component" value="Unassembled WGS sequence"/>
</dbReference>
<keyword evidence="4" id="KW-0560">Oxidoreductase</keyword>
<dbReference type="PANTHER" id="PTHR42973:SF13">
    <property type="entry name" value="FAD-BINDING PCMH-TYPE DOMAIN-CONTAINING PROTEIN"/>
    <property type="match status" value="1"/>
</dbReference>
<dbReference type="OrthoDB" id="2151789at2759"/>
<keyword evidence="2" id="KW-0285">Flavoprotein</keyword>
<feature type="signal peptide" evidence="5">
    <location>
        <begin position="1"/>
        <end position="18"/>
    </location>
</feature>
<reference evidence="7" key="2">
    <citation type="submission" date="2020-09" db="EMBL/GenBank/DDBJ databases">
        <title>Reference genome assembly for Australian Ascochyta lentis isolate Al4.</title>
        <authorList>
            <person name="Lee R.C."/>
            <person name="Farfan-Caceres L.M."/>
            <person name="Debler J.W."/>
            <person name="Williams A.H."/>
            <person name="Henares B.M."/>
        </authorList>
    </citation>
    <scope>NUCLEOTIDE SEQUENCE</scope>
    <source>
        <strain evidence="7">Al4</strain>
    </source>
</reference>
<comment type="caution">
    <text evidence="7">The sequence shown here is derived from an EMBL/GenBank/DDBJ whole genome shotgun (WGS) entry which is preliminary data.</text>
</comment>
<evidence type="ECO:0000256" key="3">
    <source>
        <dbReference type="ARBA" id="ARBA00022827"/>
    </source>
</evidence>
<dbReference type="GO" id="GO:0016491">
    <property type="term" value="F:oxidoreductase activity"/>
    <property type="evidence" value="ECO:0007669"/>
    <property type="project" value="UniProtKB-KW"/>
</dbReference>
<keyword evidence="3" id="KW-0274">FAD</keyword>
<keyword evidence="8" id="KW-1185">Reference proteome</keyword>
<dbReference type="AlphaFoldDB" id="A0A8H7J9J5"/>
<dbReference type="InterPro" id="IPR016166">
    <property type="entry name" value="FAD-bd_PCMH"/>
</dbReference>
<evidence type="ECO:0000313" key="8">
    <source>
        <dbReference type="Proteomes" id="UP000651452"/>
    </source>
</evidence>
<evidence type="ECO:0000256" key="2">
    <source>
        <dbReference type="ARBA" id="ARBA00022630"/>
    </source>
</evidence>
<accession>A0A8H7J9J5</accession>
<dbReference type="EMBL" id="RZGK01000005">
    <property type="protein sequence ID" value="KAF9699020.1"/>
    <property type="molecule type" value="Genomic_DNA"/>
</dbReference>
<feature type="chain" id="PRO_5034537563" description="FAD-binding PCMH-type domain-containing protein" evidence="5">
    <location>
        <begin position="19"/>
        <end position="517"/>
    </location>
</feature>
<comment type="similarity">
    <text evidence="1">Belongs to the oxygen-dependent FAD-linked oxidoreductase family.</text>
</comment>
<gene>
    <name evidence="7" type="ORF">EKO04_003344</name>
</gene>
<dbReference type="Pfam" id="PF01565">
    <property type="entry name" value="FAD_binding_4"/>
    <property type="match status" value="1"/>
</dbReference>
<dbReference type="SUPFAM" id="SSF56176">
    <property type="entry name" value="FAD-binding/transporter-associated domain-like"/>
    <property type="match status" value="1"/>
</dbReference>